<name>A0A3S3P2I1_9MAGN</name>
<comment type="caution">
    <text evidence="3">The sequence shown here is derived from an EMBL/GenBank/DDBJ whole genome shotgun (WGS) entry which is preliminary data.</text>
</comment>
<dbReference type="STRING" id="337451.A0A3S3P2I1"/>
<evidence type="ECO:0000313" key="4">
    <source>
        <dbReference type="Proteomes" id="UP000283530"/>
    </source>
</evidence>
<accession>A0A3S3P2I1</accession>
<sequence>MEEFEYKNKCGLPTKIVIREEPKDLVDEESKTKHETSKKKKEKKKEKEKKTSEGARCPELARSAQFFDKFKGLIVELIFSFHERDESRKAFLGKSPDDALKVVEFELSFLYEVLFTKAKAESIIDPKETRRMCSCRGIWALEERGYLDDFGTSVMVEFDESLLTWHIATYLCYYSNAEDRKDNVTNVPLPDKAKQAIEEDREICKRLSDYLVYLLVMRPFMMSSSAVIGKIRYRDTCAEAMNFFNRGLLELMPSTSIGNQKKESKTDQGKKEKSNAMLTAACTILLSVNTTDAKPAEVKGDRSKSVLFDACMLAKKLKDKLGVTKRWKIMSEVLAEMLAYAAIRCPGIAHAQRLSKGGELLTFVWFLTTHLCLGEQYLIEAGHASIGVTNDGGPTSLDQQAMNSKDPKTQEYDCIQMFDSSKSFQSFRICN</sequence>
<evidence type="ECO:0000259" key="2">
    <source>
        <dbReference type="Pfam" id="PF13968"/>
    </source>
</evidence>
<dbReference type="AlphaFoldDB" id="A0A3S3P2I1"/>
<dbReference type="PANTHER" id="PTHR31325">
    <property type="entry name" value="OS01G0798800 PROTEIN-RELATED"/>
    <property type="match status" value="1"/>
</dbReference>
<feature type="domain" description="DUF4220" evidence="2">
    <location>
        <begin position="36"/>
        <end position="120"/>
    </location>
</feature>
<proteinExistence type="predicted"/>
<dbReference type="InterPro" id="IPR007658">
    <property type="entry name" value="DUF594"/>
</dbReference>
<dbReference type="Proteomes" id="UP000283530">
    <property type="component" value="Unassembled WGS sequence"/>
</dbReference>
<reference evidence="3 4" key="1">
    <citation type="journal article" date="2019" name="Nat. Plants">
        <title>Stout camphor tree genome fills gaps in understanding of flowering plant genome evolution.</title>
        <authorList>
            <person name="Chaw S.M."/>
            <person name="Liu Y.C."/>
            <person name="Wu Y.W."/>
            <person name="Wang H.Y."/>
            <person name="Lin C.I."/>
            <person name="Wu C.S."/>
            <person name="Ke H.M."/>
            <person name="Chang L.Y."/>
            <person name="Hsu C.Y."/>
            <person name="Yang H.T."/>
            <person name="Sudianto E."/>
            <person name="Hsu M.H."/>
            <person name="Wu K.P."/>
            <person name="Wang L.N."/>
            <person name="Leebens-Mack J.H."/>
            <person name="Tsai I.J."/>
        </authorList>
    </citation>
    <scope>NUCLEOTIDE SEQUENCE [LARGE SCALE GENOMIC DNA]</scope>
    <source>
        <strain evidence="4">cv. Chaw 1501</strain>
        <tissue evidence="3">Young leaves</tissue>
    </source>
</reference>
<dbReference type="Pfam" id="PF13968">
    <property type="entry name" value="DUF4220"/>
    <property type="match status" value="1"/>
</dbReference>
<dbReference type="InterPro" id="IPR025315">
    <property type="entry name" value="DUF4220"/>
</dbReference>
<dbReference type="Pfam" id="PF04578">
    <property type="entry name" value="DUF594"/>
    <property type="match status" value="1"/>
</dbReference>
<keyword evidence="4" id="KW-1185">Reference proteome</keyword>
<feature type="compositionally biased region" description="Basic residues" evidence="1">
    <location>
        <begin position="36"/>
        <end position="47"/>
    </location>
</feature>
<evidence type="ECO:0000256" key="1">
    <source>
        <dbReference type="SAM" id="MobiDB-lite"/>
    </source>
</evidence>
<dbReference type="OrthoDB" id="680341at2759"/>
<feature type="region of interest" description="Disordered" evidence="1">
    <location>
        <begin position="25"/>
        <end position="54"/>
    </location>
</feature>
<protein>
    <recommendedName>
        <fullName evidence="2">DUF4220 domain-containing protein</fullName>
    </recommendedName>
</protein>
<evidence type="ECO:0000313" key="3">
    <source>
        <dbReference type="EMBL" id="RWR91784.1"/>
    </source>
</evidence>
<dbReference type="EMBL" id="QPKB01000009">
    <property type="protein sequence ID" value="RWR91784.1"/>
    <property type="molecule type" value="Genomic_DNA"/>
</dbReference>
<gene>
    <name evidence="3" type="ORF">CKAN_02095800</name>
</gene>
<feature type="compositionally biased region" description="Basic and acidic residues" evidence="1">
    <location>
        <begin position="25"/>
        <end position="35"/>
    </location>
</feature>
<organism evidence="3 4">
    <name type="scientific">Cinnamomum micranthum f. kanehirae</name>
    <dbReference type="NCBI Taxonomy" id="337451"/>
    <lineage>
        <taxon>Eukaryota</taxon>
        <taxon>Viridiplantae</taxon>
        <taxon>Streptophyta</taxon>
        <taxon>Embryophyta</taxon>
        <taxon>Tracheophyta</taxon>
        <taxon>Spermatophyta</taxon>
        <taxon>Magnoliopsida</taxon>
        <taxon>Magnoliidae</taxon>
        <taxon>Laurales</taxon>
        <taxon>Lauraceae</taxon>
        <taxon>Cinnamomum</taxon>
    </lineage>
</organism>